<dbReference type="GO" id="GO:0008115">
    <property type="term" value="F:sarcosine oxidase activity"/>
    <property type="evidence" value="ECO:0007669"/>
    <property type="project" value="UniProtKB-EC"/>
</dbReference>
<organism evidence="1 2">
    <name type="scientific">Pseudomonas oryzihabitans</name>
    <dbReference type="NCBI Taxonomy" id="47885"/>
    <lineage>
        <taxon>Bacteria</taxon>
        <taxon>Pseudomonadati</taxon>
        <taxon>Pseudomonadota</taxon>
        <taxon>Gammaproteobacteria</taxon>
        <taxon>Pseudomonadales</taxon>
        <taxon>Pseudomonadaceae</taxon>
        <taxon>Pseudomonas</taxon>
    </lineage>
</organism>
<dbReference type="Proteomes" id="UP001268036">
    <property type="component" value="Unassembled WGS sequence"/>
</dbReference>
<accession>A0AAJ2EZL5</accession>
<evidence type="ECO:0000313" key="2">
    <source>
        <dbReference type="Proteomes" id="UP001268036"/>
    </source>
</evidence>
<keyword evidence="1" id="KW-0560">Oxidoreductase</keyword>
<dbReference type="InterPro" id="IPR006279">
    <property type="entry name" value="SoxD"/>
</dbReference>
<dbReference type="RefSeq" id="WP_309758365.1">
    <property type="nucleotide sequence ID" value="NZ_JAVDSY010000002.1"/>
</dbReference>
<dbReference type="AlphaFoldDB" id="A0AAJ2EZL5"/>
<protein>
    <submittedName>
        <fullName evidence="1">Sarcosine oxidase subunit delta</fullName>
        <ecNumber evidence="1">1.5.3.1</ecNumber>
    </submittedName>
</protein>
<name>A0AAJ2EZL5_9PSED</name>
<dbReference type="NCBIfam" id="TIGR01374">
    <property type="entry name" value="soxD"/>
    <property type="match status" value="1"/>
</dbReference>
<dbReference type="Pfam" id="PF04267">
    <property type="entry name" value="SoxD"/>
    <property type="match status" value="1"/>
</dbReference>
<reference evidence="1" key="1">
    <citation type="submission" date="2023-08" db="EMBL/GenBank/DDBJ databases">
        <title>Functional and genomic diversity of the sorghum phyllosphere microbiome.</title>
        <authorList>
            <person name="Shade A."/>
        </authorList>
    </citation>
    <scope>NUCLEOTIDE SEQUENCE</scope>
    <source>
        <strain evidence="1">SORGH_AS_0201</strain>
    </source>
</reference>
<dbReference type="GO" id="GO:0046653">
    <property type="term" value="P:tetrahydrofolate metabolic process"/>
    <property type="evidence" value="ECO:0007669"/>
    <property type="project" value="InterPro"/>
</dbReference>
<proteinExistence type="predicted"/>
<dbReference type="EC" id="1.5.3.1" evidence="1"/>
<evidence type="ECO:0000313" key="1">
    <source>
        <dbReference type="EMBL" id="MDR6234540.1"/>
    </source>
</evidence>
<gene>
    <name evidence="1" type="ORF">QE440_002281</name>
</gene>
<comment type="caution">
    <text evidence="1">The sequence shown here is derived from an EMBL/GenBank/DDBJ whole genome shotgun (WGS) entry which is preliminary data.</text>
</comment>
<dbReference type="InterPro" id="IPR038561">
    <property type="entry name" value="SoxD_sf"/>
</dbReference>
<sequence length="99" mass="11693">MLYIRCPHCGELRSEEEFHAAGEAHIARPLDPEACSDKEWGEYMFFRTNPRGLRHELWVHASGCRQYFNVTRNTETYEILETYPIGEQPRFTAERGERT</sequence>
<dbReference type="Gene3D" id="3.30.2270.10">
    <property type="entry name" value="Folate-binding superfamily"/>
    <property type="match status" value="1"/>
</dbReference>
<dbReference type="EMBL" id="JAVJAF010000001">
    <property type="protein sequence ID" value="MDR6234540.1"/>
    <property type="molecule type" value="Genomic_DNA"/>
</dbReference>